<organism evidence="2 3">
    <name type="scientific">Cyclocybe aegerita</name>
    <name type="common">Black poplar mushroom</name>
    <name type="synonym">Agrocybe aegerita</name>
    <dbReference type="NCBI Taxonomy" id="1973307"/>
    <lineage>
        <taxon>Eukaryota</taxon>
        <taxon>Fungi</taxon>
        <taxon>Dikarya</taxon>
        <taxon>Basidiomycota</taxon>
        <taxon>Agaricomycotina</taxon>
        <taxon>Agaricomycetes</taxon>
        <taxon>Agaricomycetidae</taxon>
        <taxon>Agaricales</taxon>
        <taxon>Agaricineae</taxon>
        <taxon>Bolbitiaceae</taxon>
        <taxon>Cyclocybe</taxon>
    </lineage>
</organism>
<dbReference type="EMBL" id="CACVBS010000056">
    <property type="protein sequence ID" value="CAA7266655.1"/>
    <property type="molecule type" value="Genomic_DNA"/>
</dbReference>
<evidence type="ECO:0000313" key="3">
    <source>
        <dbReference type="Proteomes" id="UP000467700"/>
    </source>
</evidence>
<name>A0A8S0W1Q6_CYCAE</name>
<evidence type="ECO:0000313" key="2">
    <source>
        <dbReference type="EMBL" id="CAA7266655.1"/>
    </source>
</evidence>
<reference evidence="2 3" key="1">
    <citation type="submission" date="2020-01" db="EMBL/GenBank/DDBJ databases">
        <authorList>
            <person name="Gupta K D."/>
        </authorList>
    </citation>
    <scope>NUCLEOTIDE SEQUENCE [LARGE SCALE GENOMIC DNA]</scope>
</reference>
<feature type="region of interest" description="Disordered" evidence="1">
    <location>
        <begin position="90"/>
        <end position="118"/>
    </location>
</feature>
<evidence type="ECO:0000256" key="1">
    <source>
        <dbReference type="SAM" id="MobiDB-lite"/>
    </source>
</evidence>
<accession>A0A8S0W1Q6</accession>
<feature type="region of interest" description="Disordered" evidence="1">
    <location>
        <begin position="22"/>
        <end position="51"/>
    </location>
</feature>
<dbReference type="AlphaFoldDB" id="A0A8S0W1Q6"/>
<gene>
    <name evidence="2" type="ORF">AAE3_LOCUS9026</name>
</gene>
<sequence length="118" mass="12384">MPPLLKSPFALAPGPAVLSGSYAKPPALPSLAGRSRSKPINDRHNTATSTGPFKPVVMLLTEWPTISVKITQHDLPSTFQLMSTSTASAVMSEPSPVPQGIKPFIPTSPPSQFPPSIG</sequence>
<keyword evidence="3" id="KW-1185">Reference proteome</keyword>
<comment type="caution">
    <text evidence="2">The sequence shown here is derived from an EMBL/GenBank/DDBJ whole genome shotgun (WGS) entry which is preliminary data.</text>
</comment>
<dbReference type="Proteomes" id="UP000467700">
    <property type="component" value="Unassembled WGS sequence"/>
</dbReference>
<proteinExistence type="predicted"/>
<protein>
    <submittedName>
        <fullName evidence="2">Uncharacterized protein</fullName>
    </submittedName>
</protein>
<feature type="compositionally biased region" description="Pro residues" evidence="1">
    <location>
        <begin position="106"/>
        <end position="118"/>
    </location>
</feature>